<protein>
    <submittedName>
        <fullName evidence="1">Uncharacterized protein</fullName>
    </submittedName>
</protein>
<dbReference type="EMBL" id="LR824006">
    <property type="protein sequence ID" value="CAD0195637.1"/>
    <property type="molecule type" value="Genomic_DNA"/>
</dbReference>
<evidence type="ECO:0000313" key="1">
    <source>
        <dbReference type="EMBL" id="CAD0195637.1"/>
    </source>
</evidence>
<dbReference type="Proteomes" id="UP001154114">
    <property type="component" value="Chromosome 3"/>
</dbReference>
<dbReference type="AlphaFoldDB" id="A0A9N8KU67"/>
<gene>
    <name evidence="1" type="ORF">CINC_LOCUS9590</name>
</gene>
<sequence length="134" mass="15053">MVSSLVSFWVRRRSALERWARAARGCATAAWERGVVVVGAAGISGKKAKKLRVHSIESDGEEYNESFVSAGAERSGGVARWRRAVRARRRHPPPPLRLARPRRAPPAPISLCTYSFYWALCHARPQSRYGRRVN</sequence>
<organism evidence="1 2">
    <name type="scientific">Chrysodeixis includens</name>
    <name type="common">Soybean looper</name>
    <name type="synonym">Pseudoplusia includens</name>
    <dbReference type="NCBI Taxonomy" id="689277"/>
    <lineage>
        <taxon>Eukaryota</taxon>
        <taxon>Metazoa</taxon>
        <taxon>Ecdysozoa</taxon>
        <taxon>Arthropoda</taxon>
        <taxon>Hexapoda</taxon>
        <taxon>Insecta</taxon>
        <taxon>Pterygota</taxon>
        <taxon>Neoptera</taxon>
        <taxon>Endopterygota</taxon>
        <taxon>Lepidoptera</taxon>
        <taxon>Glossata</taxon>
        <taxon>Ditrysia</taxon>
        <taxon>Noctuoidea</taxon>
        <taxon>Noctuidae</taxon>
        <taxon>Plusiinae</taxon>
        <taxon>Chrysodeixis</taxon>
    </lineage>
</organism>
<evidence type="ECO:0000313" key="2">
    <source>
        <dbReference type="Proteomes" id="UP001154114"/>
    </source>
</evidence>
<keyword evidence="2" id="KW-1185">Reference proteome</keyword>
<accession>A0A9N8KU67</accession>
<name>A0A9N8KU67_CHRIL</name>
<proteinExistence type="predicted"/>
<reference evidence="1" key="1">
    <citation type="submission" date="2021-12" db="EMBL/GenBank/DDBJ databases">
        <authorList>
            <person name="King R."/>
        </authorList>
    </citation>
    <scope>NUCLEOTIDE SEQUENCE</scope>
</reference>